<name>A0A2N9YDV7_9GAMM</name>
<keyword evidence="2" id="KW-1185">Reference proteome</keyword>
<organism evidence="1 2">
    <name type="scientific">Beggiatoa leptomitoformis</name>
    <dbReference type="NCBI Taxonomy" id="288004"/>
    <lineage>
        <taxon>Bacteria</taxon>
        <taxon>Pseudomonadati</taxon>
        <taxon>Pseudomonadota</taxon>
        <taxon>Gammaproteobacteria</taxon>
        <taxon>Thiotrichales</taxon>
        <taxon>Thiotrichaceae</taxon>
        <taxon>Beggiatoa</taxon>
    </lineage>
</organism>
<dbReference type="Proteomes" id="UP000234271">
    <property type="component" value="Chromosome"/>
</dbReference>
<sequence length="471" mass="54828">MNILWIEDFGAEGEQKTMFQAIFKELLPSEVCDAVLNNNALDLADNPEDLTVFLEKLEKEAFFKNRVFHSIDLRGNYHGFTEICSKKVQDIDVVLLDLSLGADPESIRPSLKENGYERKKGGLYLYNYLIYSGFPKENICIFTGEAESLKEFVTACKTMLIPQDKKPNAFEKNTKGYNELRDWLKQQEQSRYLTLRRGIINACQFIKKHIKDSNENLQFQHFLKEKPDISELKANMADYLDTLEKFLPLIEPVNKEGDYKLFIRTLAHEWEDNASPKNLNLTTEDKCLSAFGWIMKCTRNWIAHNGLQQPFDEKSVAFLFIVAMRSMFKLEENVQGYETILFSLLTSAISATDMKKIIKNREIPLAQTFITARDELKSKTPEEKSFNEVLDTLNRKKANYDYIKGLHQIYWLTLPKATVTSDVPVKQQGDEWTCTTTYRLDELHSYGKKQFEKNPDSFLFHFSRHIYPYSF</sequence>
<dbReference type="AlphaFoldDB" id="A0A2N9YDV7"/>
<accession>A0A2N9YDV7</accession>
<dbReference type="OrthoDB" id="2085273at2"/>
<proteinExistence type="predicted"/>
<protein>
    <submittedName>
        <fullName evidence="1">Uncharacterized protein</fullName>
    </submittedName>
</protein>
<dbReference type="KEGG" id="blep:AL038_16795"/>
<dbReference type="EMBL" id="CP018889">
    <property type="protein sequence ID" value="AUI68555.1"/>
    <property type="molecule type" value="Genomic_DNA"/>
</dbReference>
<evidence type="ECO:0000313" key="2">
    <source>
        <dbReference type="Proteomes" id="UP000234271"/>
    </source>
</evidence>
<evidence type="ECO:0000313" key="1">
    <source>
        <dbReference type="EMBL" id="AUI68555.1"/>
    </source>
</evidence>
<gene>
    <name evidence="1" type="ORF">BLE401_07445</name>
</gene>
<reference evidence="2" key="1">
    <citation type="submission" date="2016-12" db="EMBL/GenBank/DDBJ databases">
        <title>Complete Genome Sequence of Beggiatoa leptomitiformis D-401.</title>
        <authorList>
            <person name="Fomenkov A."/>
            <person name="Vincze T."/>
            <person name="Grabovich M."/>
            <person name="Anton B.P."/>
            <person name="Dubinina G."/>
            <person name="Orlova M."/>
            <person name="Belousova E."/>
            <person name="Roberts R.J."/>
        </authorList>
    </citation>
    <scope>NUCLEOTIDE SEQUENCE [LARGE SCALE GENOMIC DNA]</scope>
    <source>
        <strain evidence="2">D-401</strain>
    </source>
</reference>
<dbReference type="RefSeq" id="WP_062154782.1">
    <property type="nucleotide sequence ID" value="NZ_CP012373.2"/>
</dbReference>